<evidence type="ECO:0000256" key="4">
    <source>
        <dbReference type="ARBA" id="ARBA00022692"/>
    </source>
</evidence>
<feature type="transmembrane region" description="Helical" evidence="7">
    <location>
        <begin position="123"/>
        <end position="147"/>
    </location>
</feature>
<keyword evidence="4 7" id="KW-0812">Transmembrane</keyword>
<dbReference type="GeneID" id="1441285"/>
<dbReference type="STRING" id="273116.gene:9381971"/>
<dbReference type="GO" id="GO:0005886">
    <property type="term" value="C:plasma membrane"/>
    <property type="evidence" value="ECO:0007669"/>
    <property type="project" value="UniProtKB-SubCell"/>
</dbReference>
<proteinExistence type="inferred from homology"/>
<evidence type="ECO:0000259" key="8">
    <source>
        <dbReference type="PROSITE" id="PS50928"/>
    </source>
</evidence>
<organism evidence="9 10">
    <name type="scientific">Thermoplasma volcanium (strain ATCC 51530 / DSM 4299 / JCM 9571 / NBRC 15438 / GSS1)</name>
    <dbReference type="NCBI Taxonomy" id="273116"/>
    <lineage>
        <taxon>Archaea</taxon>
        <taxon>Methanobacteriati</taxon>
        <taxon>Thermoplasmatota</taxon>
        <taxon>Thermoplasmata</taxon>
        <taxon>Thermoplasmatales</taxon>
        <taxon>Thermoplasmataceae</taxon>
        <taxon>Thermoplasma</taxon>
    </lineage>
</organism>
<keyword evidence="10" id="KW-1185">Reference proteome</keyword>
<dbReference type="EMBL" id="BA000011">
    <property type="protein sequence ID" value="BAB60312.1"/>
    <property type="molecule type" value="Genomic_DNA"/>
</dbReference>
<gene>
    <name evidence="9" type="ORF">TVG1198021</name>
</gene>
<dbReference type="KEGG" id="tvo:TVG1198021"/>
<feature type="transmembrane region" description="Helical" evidence="7">
    <location>
        <begin position="260"/>
        <end position="279"/>
    </location>
</feature>
<reference evidence="9 10" key="2">
    <citation type="journal article" date="2000" name="Proc. Natl. Acad. Sci. U.S.A.">
        <title>Archaeal adaptation to higher temperatures revealed by genomic sequence of Thermoplasma volcanium.</title>
        <authorList>
            <person name="Kawashima T."/>
            <person name="Amano N."/>
            <person name="Koike H."/>
            <person name="Makino S."/>
            <person name="Higuchi S."/>
            <person name="Kawashima-Ohya Y."/>
            <person name="Watanabe K."/>
            <person name="Yamazaki M."/>
            <person name="Kanehori K."/>
            <person name="Kawamoto T."/>
            <person name="Nunoshiba T."/>
            <person name="Yamamoto Y."/>
            <person name="Aramaki H."/>
            <person name="Makino K."/>
            <person name="Suzuki M."/>
        </authorList>
    </citation>
    <scope>NUCLEOTIDE SEQUENCE [LARGE SCALE GENOMIC DNA]</scope>
    <source>
        <strain evidence="10">ATCC 51530 / DSM 4299 / JCM 9571 / NBRC 15438 / GSS1</strain>
    </source>
</reference>
<comment type="subcellular location">
    <subcellularLocation>
        <location evidence="1 7">Cell membrane</location>
        <topology evidence="1 7">Multi-pass membrane protein</topology>
    </subcellularLocation>
</comment>
<dbReference type="PANTHER" id="PTHR43744:SF12">
    <property type="entry name" value="ABC TRANSPORTER PERMEASE PROTEIN MG189-RELATED"/>
    <property type="match status" value="1"/>
</dbReference>
<evidence type="ECO:0000256" key="6">
    <source>
        <dbReference type="ARBA" id="ARBA00023136"/>
    </source>
</evidence>
<evidence type="ECO:0000313" key="10">
    <source>
        <dbReference type="Proteomes" id="UP000001017"/>
    </source>
</evidence>
<dbReference type="SUPFAM" id="SSF161098">
    <property type="entry name" value="MetI-like"/>
    <property type="match status" value="1"/>
</dbReference>
<keyword evidence="5 7" id="KW-1133">Transmembrane helix</keyword>
<comment type="similarity">
    <text evidence="7">Belongs to the binding-protein-dependent transport system permease family.</text>
</comment>
<evidence type="ECO:0000256" key="3">
    <source>
        <dbReference type="ARBA" id="ARBA00022475"/>
    </source>
</evidence>
<evidence type="ECO:0000256" key="2">
    <source>
        <dbReference type="ARBA" id="ARBA00022448"/>
    </source>
</evidence>
<dbReference type="InterPro" id="IPR000515">
    <property type="entry name" value="MetI-like"/>
</dbReference>
<feature type="transmembrane region" description="Helical" evidence="7">
    <location>
        <begin position="87"/>
        <end position="111"/>
    </location>
</feature>
<sequence>MLSTGKKVYARPKRSMRPLLKKTIIYVLSIVLAMIYLLPFYWTVIKAFRNSIFANFPPNLNPLSETSLSYFLANLRTVWSFGDFPLWYFNSVFVSACVVAGSVFVGMLSGYAFAKLKFPGRNVLFYAVLATLMIPFPVISIASYVFMLDLNWLSTYQGLILPQIASALDVFIMRQYFLTIPEEMELAAKIDGLRPWQIFFSIDLPNAKPAIAAATIFSFIGSWNNFLWPLMEVHSLNMFTLPLVLNFFKGANGTQIYWNQMMTVNILTMIPTIAIFVAFERYFINGISMTFSDGR</sequence>
<feature type="domain" description="ABC transmembrane type-1" evidence="8">
    <location>
        <begin position="88"/>
        <end position="279"/>
    </location>
</feature>
<dbReference type="RefSeq" id="WP_010917403.1">
    <property type="nucleotide sequence ID" value="NC_002689.2"/>
</dbReference>
<keyword evidence="6 7" id="KW-0472">Membrane</keyword>
<dbReference type="CDD" id="cd06261">
    <property type="entry name" value="TM_PBP2"/>
    <property type="match status" value="1"/>
</dbReference>
<reference evidence="9 10" key="1">
    <citation type="journal article" date="1999" name="Proc. Jpn. Acad.">
        <title>Determination of the complete genomic DNA sequence of Thermoplasma volvanium GSS1.</title>
        <authorList>
            <person name="Kawashima T."/>
            <person name="Yamamoto Y."/>
            <person name="Aramaki H."/>
            <person name="Nunoshiba T."/>
            <person name="Kawamoto T."/>
            <person name="Watanabe K."/>
            <person name="Yamazaki M."/>
            <person name="Kanehori K."/>
            <person name="Amano N."/>
            <person name="Ohya Y."/>
            <person name="Makino K."/>
            <person name="Suzuki M."/>
        </authorList>
    </citation>
    <scope>NUCLEOTIDE SEQUENCE [LARGE SCALE GENOMIC DNA]</scope>
    <source>
        <strain evidence="10">ATCC 51530 / DSM 4299 / JCM 9571 / NBRC 15438 / GSS1</strain>
    </source>
</reference>
<dbReference type="AlphaFoldDB" id="Q979J1"/>
<evidence type="ECO:0000256" key="7">
    <source>
        <dbReference type="RuleBase" id="RU363032"/>
    </source>
</evidence>
<dbReference type="GO" id="GO:0055085">
    <property type="term" value="P:transmembrane transport"/>
    <property type="evidence" value="ECO:0007669"/>
    <property type="project" value="InterPro"/>
</dbReference>
<dbReference type="PANTHER" id="PTHR43744">
    <property type="entry name" value="ABC TRANSPORTER PERMEASE PROTEIN MG189-RELATED-RELATED"/>
    <property type="match status" value="1"/>
</dbReference>
<evidence type="ECO:0000256" key="5">
    <source>
        <dbReference type="ARBA" id="ARBA00022989"/>
    </source>
</evidence>
<keyword evidence="3" id="KW-1003">Cell membrane</keyword>
<keyword evidence="2 7" id="KW-0813">Transport</keyword>
<dbReference type="PhylomeDB" id="Q979J1"/>
<dbReference type="Gene3D" id="1.10.3720.10">
    <property type="entry name" value="MetI-like"/>
    <property type="match status" value="1"/>
</dbReference>
<name>Q979J1_THEVO</name>
<dbReference type="Proteomes" id="UP000001017">
    <property type="component" value="Chromosome"/>
</dbReference>
<dbReference type="PROSITE" id="PS50928">
    <property type="entry name" value="ABC_TM1"/>
    <property type="match status" value="1"/>
</dbReference>
<dbReference type="InterPro" id="IPR035906">
    <property type="entry name" value="MetI-like_sf"/>
</dbReference>
<feature type="transmembrane region" description="Helical" evidence="7">
    <location>
        <begin position="226"/>
        <end position="248"/>
    </location>
</feature>
<feature type="transmembrane region" description="Helical" evidence="7">
    <location>
        <begin position="23"/>
        <end position="42"/>
    </location>
</feature>
<evidence type="ECO:0000313" key="9">
    <source>
        <dbReference type="EMBL" id="BAB60312.1"/>
    </source>
</evidence>
<dbReference type="Pfam" id="PF00528">
    <property type="entry name" value="BPD_transp_1"/>
    <property type="match status" value="1"/>
</dbReference>
<accession>Q979J1</accession>
<dbReference type="HOGENOM" id="CLU_016047_1_1_2"/>
<evidence type="ECO:0000256" key="1">
    <source>
        <dbReference type="ARBA" id="ARBA00004651"/>
    </source>
</evidence>
<dbReference type="eggNOG" id="arCOG00159">
    <property type="taxonomic scope" value="Archaea"/>
</dbReference>
<protein>
    <submittedName>
        <fullName evidence="9">ABC transport system permease protein SP1P2A</fullName>
    </submittedName>
</protein>
<dbReference type="PaxDb" id="273116-14325408"/>